<reference evidence="2 3" key="1">
    <citation type="journal article" date="2019" name="Int. J. Syst. Evol. Microbiol.">
        <title>The Global Catalogue of Microorganisms (GCM) 10K type strain sequencing project: providing services to taxonomists for standard genome sequencing and annotation.</title>
        <authorList>
            <consortium name="The Broad Institute Genomics Platform"/>
            <consortium name="The Broad Institute Genome Sequencing Center for Infectious Disease"/>
            <person name="Wu L."/>
            <person name="Ma J."/>
        </authorList>
    </citation>
    <scope>NUCLEOTIDE SEQUENCE [LARGE SCALE GENOMIC DNA]</scope>
    <source>
        <strain evidence="2 3">JCM 15591</strain>
    </source>
</reference>
<accession>A0ABN2K6Q3</accession>
<evidence type="ECO:0008006" key="4">
    <source>
        <dbReference type="Google" id="ProtNLM"/>
    </source>
</evidence>
<proteinExistence type="predicted"/>
<dbReference type="Proteomes" id="UP001501475">
    <property type="component" value="Unassembled WGS sequence"/>
</dbReference>
<feature type="compositionally biased region" description="Polar residues" evidence="1">
    <location>
        <begin position="16"/>
        <end position="26"/>
    </location>
</feature>
<protein>
    <recommendedName>
        <fullName evidence="4">DksA C4-type domain-containing protein</fullName>
    </recommendedName>
</protein>
<evidence type="ECO:0000256" key="1">
    <source>
        <dbReference type="SAM" id="MobiDB-lite"/>
    </source>
</evidence>
<sequence length="113" mass="12290">MSSTDGTLHVMDDTDTNTPLSTSTPDTIPLADLLALRDEIRAARDAAEKESDEYVHADMYHEFENADGRYEGLAQAGHIITKFIGDCTHDDIRADLSGDESCIDCGTPADDLD</sequence>
<organism evidence="2 3">
    <name type="scientific">Nostocoides vanveenii</name>
    <dbReference type="NCBI Taxonomy" id="330835"/>
    <lineage>
        <taxon>Bacteria</taxon>
        <taxon>Bacillati</taxon>
        <taxon>Actinomycetota</taxon>
        <taxon>Actinomycetes</taxon>
        <taxon>Micrococcales</taxon>
        <taxon>Intrasporangiaceae</taxon>
        <taxon>Nostocoides</taxon>
    </lineage>
</organism>
<feature type="region of interest" description="Disordered" evidence="1">
    <location>
        <begin position="1"/>
        <end position="26"/>
    </location>
</feature>
<evidence type="ECO:0000313" key="2">
    <source>
        <dbReference type="EMBL" id="GAA1749467.1"/>
    </source>
</evidence>
<keyword evidence="3" id="KW-1185">Reference proteome</keyword>
<evidence type="ECO:0000313" key="3">
    <source>
        <dbReference type="Proteomes" id="UP001501475"/>
    </source>
</evidence>
<name>A0ABN2K6Q3_9MICO</name>
<comment type="caution">
    <text evidence="2">The sequence shown here is derived from an EMBL/GenBank/DDBJ whole genome shotgun (WGS) entry which is preliminary data.</text>
</comment>
<dbReference type="EMBL" id="BAAAPN010000019">
    <property type="protein sequence ID" value="GAA1749467.1"/>
    <property type="molecule type" value="Genomic_DNA"/>
</dbReference>
<gene>
    <name evidence="2" type="ORF">GCM10009810_07330</name>
</gene>